<reference evidence="3" key="1">
    <citation type="journal article" date="2019" name="Int. J. Syst. Evol. Microbiol.">
        <title>The Global Catalogue of Microorganisms (GCM) 10K type strain sequencing project: providing services to taxonomists for standard genome sequencing and annotation.</title>
        <authorList>
            <consortium name="The Broad Institute Genomics Platform"/>
            <consortium name="The Broad Institute Genome Sequencing Center for Infectious Disease"/>
            <person name="Wu L."/>
            <person name="Ma J."/>
        </authorList>
    </citation>
    <scope>NUCLEOTIDE SEQUENCE [LARGE SCALE GENOMIC DNA]</scope>
    <source>
        <strain evidence="3">CGMCC 1.7064</strain>
    </source>
</reference>
<proteinExistence type="predicted"/>
<dbReference type="EMBL" id="BMLQ01000001">
    <property type="protein sequence ID" value="GGO39583.1"/>
    <property type="molecule type" value="Genomic_DNA"/>
</dbReference>
<dbReference type="Pfam" id="PF06197">
    <property type="entry name" value="DUF998"/>
    <property type="match status" value="1"/>
</dbReference>
<keyword evidence="1" id="KW-1133">Transmembrane helix</keyword>
<feature type="transmembrane region" description="Helical" evidence="1">
    <location>
        <begin position="6"/>
        <end position="25"/>
    </location>
</feature>
<name>A0ABQ2LLM7_9MICC</name>
<feature type="transmembrane region" description="Helical" evidence="1">
    <location>
        <begin position="148"/>
        <end position="168"/>
    </location>
</feature>
<feature type="transmembrane region" description="Helical" evidence="1">
    <location>
        <begin position="46"/>
        <end position="68"/>
    </location>
</feature>
<dbReference type="Proteomes" id="UP000642509">
    <property type="component" value="Unassembled WGS sequence"/>
</dbReference>
<organism evidence="2 3">
    <name type="scientific">Citricoccus zhacaiensis</name>
    <dbReference type="NCBI Taxonomy" id="489142"/>
    <lineage>
        <taxon>Bacteria</taxon>
        <taxon>Bacillati</taxon>
        <taxon>Actinomycetota</taxon>
        <taxon>Actinomycetes</taxon>
        <taxon>Micrococcales</taxon>
        <taxon>Micrococcaceae</taxon>
        <taxon>Citricoccus</taxon>
    </lineage>
</organism>
<evidence type="ECO:0000313" key="2">
    <source>
        <dbReference type="EMBL" id="GGO39583.1"/>
    </source>
</evidence>
<evidence type="ECO:0008006" key="4">
    <source>
        <dbReference type="Google" id="ProtNLM"/>
    </source>
</evidence>
<accession>A0ABQ2LLM7</accession>
<evidence type="ECO:0000313" key="3">
    <source>
        <dbReference type="Proteomes" id="UP000642509"/>
    </source>
</evidence>
<keyword evidence="3" id="KW-1185">Reference proteome</keyword>
<dbReference type="RefSeq" id="WP_188803096.1">
    <property type="nucleotide sequence ID" value="NZ_BAAAOU010000003.1"/>
</dbReference>
<keyword evidence="1" id="KW-0812">Transmembrane</keyword>
<evidence type="ECO:0000256" key="1">
    <source>
        <dbReference type="SAM" id="Phobius"/>
    </source>
</evidence>
<dbReference type="InterPro" id="IPR009339">
    <property type="entry name" value="DUF998"/>
</dbReference>
<sequence length="196" mass="20133">MTIAGWIGAAGAVLFVVVFLLEGRVRPGYSPVRHPVSALALGPRGWIQTLNFLLCGAAVAVGGAGIVITGVSPVLGIVLAIVGVGLLLSGTFRMDPVRGYPPGTPDGDPPSTSIWHRLHDVVGMILFLALPAAAAVAAFVLPGLAWKILSGVVALWLVGTVAAFGAAWENDSPRTGLVQRAFLVPGMLWTAAVISL</sequence>
<gene>
    <name evidence="2" type="ORF">GCM10010977_00470</name>
</gene>
<protein>
    <recommendedName>
        <fullName evidence="4">DUF998 domain-containing protein</fullName>
    </recommendedName>
</protein>
<comment type="caution">
    <text evidence="2">The sequence shown here is derived from an EMBL/GenBank/DDBJ whole genome shotgun (WGS) entry which is preliminary data.</text>
</comment>
<feature type="transmembrane region" description="Helical" evidence="1">
    <location>
        <begin position="74"/>
        <end position="92"/>
    </location>
</feature>
<feature type="transmembrane region" description="Helical" evidence="1">
    <location>
        <begin position="121"/>
        <end position="142"/>
    </location>
</feature>
<keyword evidence="1" id="KW-0472">Membrane</keyword>